<organism evidence="3 4">
    <name type="scientific">Kribbella alba</name>
    <dbReference type="NCBI Taxonomy" id="190197"/>
    <lineage>
        <taxon>Bacteria</taxon>
        <taxon>Bacillati</taxon>
        <taxon>Actinomycetota</taxon>
        <taxon>Actinomycetes</taxon>
        <taxon>Propionibacteriales</taxon>
        <taxon>Kribbellaceae</taxon>
        <taxon>Kribbella</taxon>
    </lineage>
</organism>
<proteinExistence type="inferred from homology"/>
<dbReference type="InterPro" id="IPR005545">
    <property type="entry name" value="YCII"/>
</dbReference>
<keyword evidence="4" id="KW-1185">Reference proteome</keyword>
<dbReference type="EMBL" id="BAAANE010000008">
    <property type="protein sequence ID" value="GAA1651269.1"/>
    <property type="molecule type" value="Genomic_DNA"/>
</dbReference>
<evidence type="ECO:0000313" key="4">
    <source>
        <dbReference type="Proteomes" id="UP001501319"/>
    </source>
</evidence>
<dbReference type="SUPFAM" id="SSF54909">
    <property type="entry name" value="Dimeric alpha+beta barrel"/>
    <property type="match status" value="1"/>
</dbReference>
<evidence type="ECO:0000313" key="3">
    <source>
        <dbReference type="EMBL" id="GAA1651269.1"/>
    </source>
</evidence>
<dbReference type="InterPro" id="IPR011008">
    <property type="entry name" value="Dimeric_a/b-barrel"/>
</dbReference>
<reference evidence="3 4" key="1">
    <citation type="journal article" date="2019" name="Int. J. Syst. Evol. Microbiol.">
        <title>The Global Catalogue of Microorganisms (GCM) 10K type strain sequencing project: providing services to taxonomists for standard genome sequencing and annotation.</title>
        <authorList>
            <consortium name="The Broad Institute Genomics Platform"/>
            <consortium name="The Broad Institute Genome Sequencing Center for Infectious Disease"/>
            <person name="Wu L."/>
            <person name="Ma J."/>
        </authorList>
    </citation>
    <scope>NUCLEOTIDE SEQUENCE [LARGE SCALE GENOMIC DNA]</scope>
    <source>
        <strain evidence="3 4">JCM 14306</strain>
    </source>
</reference>
<dbReference type="PANTHER" id="PTHR37828">
    <property type="entry name" value="GSR2449 PROTEIN"/>
    <property type="match status" value="1"/>
</dbReference>
<dbReference type="RefSeq" id="WP_344114361.1">
    <property type="nucleotide sequence ID" value="NZ_BAAANE010000008.1"/>
</dbReference>
<protein>
    <submittedName>
        <fullName evidence="3">YciI family protein</fullName>
    </submittedName>
</protein>
<comment type="similarity">
    <text evidence="1">Belongs to the YciI family.</text>
</comment>
<dbReference type="PANTHER" id="PTHR37828:SF1">
    <property type="entry name" value="YCII-RELATED DOMAIN-CONTAINING PROTEIN"/>
    <property type="match status" value="1"/>
</dbReference>
<evidence type="ECO:0000259" key="2">
    <source>
        <dbReference type="Pfam" id="PF03795"/>
    </source>
</evidence>
<evidence type="ECO:0000256" key="1">
    <source>
        <dbReference type="ARBA" id="ARBA00007689"/>
    </source>
</evidence>
<gene>
    <name evidence="3" type="ORF">GCM10009744_48710</name>
</gene>
<comment type="caution">
    <text evidence="3">The sequence shown here is derived from an EMBL/GenBank/DDBJ whole genome shotgun (WGS) entry which is preliminary data.</text>
</comment>
<dbReference type="Proteomes" id="UP001501319">
    <property type="component" value="Unassembled WGS sequence"/>
</dbReference>
<accession>A0ABN2FLU1</accession>
<dbReference type="Gene3D" id="3.30.70.1060">
    <property type="entry name" value="Dimeric alpha+beta barrel"/>
    <property type="match status" value="1"/>
</dbReference>
<dbReference type="Pfam" id="PF03795">
    <property type="entry name" value="YCII"/>
    <property type="match status" value="1"/>
</dbReference>
<feature type="domain" description="YCII-related" evidence="2">
    <location>
        <begin position="1"/>
        <end position="81"/>
    </location>
</feature>
<name>A0ABN2FLU1_9ACTN</name>
<sequence>MFVLELTYTAPFDLVDELRDDHMAWVKTQYDAGIFIASGRKEARDGGVIIALGNDRSAMEDLTSSDPFTIADVCDYRITEFLATTVASGLERYRETT</sequence>